<reference evidence="4 6" key="2">
    <citation type="submission" date="2019-04" db="EMBL/GenBank/DDBJ databases">
        <title>Draft genome sequence data and analysis of a Fermenting Bacterium, Geotoga petraea strain HO-Geo1, isolated from heavy-oil petroleum reservoir in Russia.</title>
        <authorList>
            <person name="Grouzdev D.S."/>
            <person name="Semenova E.M."/>
            <person name="Sokolova D.S."/>
            <person name="Tourova T.P."/>
            <person name="Poltaraus A.B."/>
            <person name="Nazina T.N."/>
        </authorList>
    </citation>
    <scope>NUCLEOTIDE SEQUENCE [LARGE SCALE GENOMIC DNA]</scope>
    <source>
        <strain evidence="4 6">HO-Geo1</strain>
    </source>
</reference>
<keyword evidence="5" id="KW-1185">Reference proteome</keyword>
<dbReference type="InterPro" id="IPR036188">
    <property type="entry name" value="FAD/NAD-bd_sf"/>
</dbReference>
<evidence type="ECO:0000313" key="6">
    <source>
        <dbReference type="Proteomes" id="UP000297288"/>
    </source>
</evidence>
<reference evidence="3 5" key="1">
    <citation type="submission" date="2016-10" db="EMBL/GenBank/DDBJ databases">
        <authorList>
            <person name="de Groot N.N."/>
        </authorList>
    </citation>
    <scope>NUCLEOTIDE SEQUENCE [LARGE SCALE GENOMIC DNA]</scope>
    <source>
        <strain evidence="3 5">WG14</strain>
    </source>
</reference>
<keyword evidence="3" id="KW-0670">Pyruvate</keyword>
<dbReference type="EMBL" id="SRME01000003">
    <property type="protein sequence ID" value="TGG87929.1"/>
    <property type="molecule type" value="Genomic_DNA"/>
</dbReference>
<name>A0A1G6P7G4_9BACT</name>
<dbReference type="InterPro" id="IPR051691">
    <property type="entry name" value="Metab_Enz_Cyan_OpOx_G3PDH"/>
</dbReference>
<dbReference type="RefSeq" id="WP_091404901.1">
    <property type="nucleotide sequence ID" value="NZ_FMYV01000007.1"/>
</dbReference>
<dbReference type="PANTHER" id="PTHR42949">
    <property type="entry name" value="ANAEROBIC GLYCEROL-3-PHOSPHATE DEHYDROGENASE SUBUNIT B"/>
    <property type="match status" value="1"/>
</dbReference>
<dbReference type="SUPFAM" id="SSF51905">
    <property type="entry name" value="FAD/NAD(P)-binding domain"/>
    <property type="match status" value="1"/>
</dbReference>
<dbReference type="EMBL" id="FMYV01000007">
    <property type="protein sequence ID" value="SDC76029.1"/>
    <property type="molecule type" value="Genomic_DNA"/>
</dbReference>
<evidence type="ECO:0000313" key="5">
    <source>
        <dbReference type="Proteomes" id="UP000199322"/>
    </source>
</evidence>
<evidence type="ECO:0000256" key="1">
    <source>
        <dbReference type="ARBA" id="ARBA00023002"/>
    </source>
</evidence>
<dbReference type="PANTHER" id="PTHR42949:SF3">
    <property type="entry name" value="ANAEROBIC GLYCEROL-3-PHOSPHATE DEHYDROGENASE SUBUNIT B"/>
    <property type="match status" value="1"/>
</dbReference>
<dbReference type="Proteomes" id="UP000297288">
    <property type="component" value="Unassembled WGS sequence"/>
</dbReference>
<dbReference type="PRINTS" id="PR00411">
    <property type="entry name" value="PNDRDTASEI"/>
</dbReference>
<dbReference type="OrthoDB" id="9776839at2"/>
<evidence type="ECO:0000313" key="3">
    <source>
        <dbReference type="EMBL" id="SDC76029.1"/>
    </source>
</evidence>
<dbReference type="PRINTS" id="PR00368">
    <property type="entry name" value="FADPNR"/>
</dbReference>
<sequence length="404" mass="45419">MNYKTDIAVIGGGAAGMAAAKKAAENGYKVILIERDNAVGGVLNQCIHNGFGLQYFGEDYTGPEFKEVLEEKVRKNQVKIISNSNVLELFEDKRIKFVNREGIHDIEFKALILTTGARERHINSLGITGDRPAGVFTAGLAQRYINLMNLKPGNKALIVGSGDIGLIMARRLTLEGVEVKGVVEINPYPGGLDRNIQQCLKDFDIPLYLSHSVRKIIGKNRVEKVIVSKVDENFKFTGEEMEFDVDTVVASVGLIPETRPFDIVDTQNGFLVNNLNQTNIDWIFAAGNCTRVFDLVDYVAKEGERAAEYASQYVKNSDEIKKEEFKIIPNENIGVMYPQKIKKDYPVEFYLRVKKPMEKIKIEIPELNYSKVFKEAVPSEMIKIKIKDTSNIEKDVEVNVYEHS</sequence>
<evidence type="ECO:0000259" key="2">
    <source>
        <dbReference type="Pfam" id="PF07992"/>
    </source>
</evidence>
<dbReference type="InterPro" id="IPR023753">
    <property type="entry name" value="FAD/NAD-binding_dom"/>
</dbReference>
<dbReference type="AlphaFoldDB" id="A0A1G6P7G4"/>
<protein>
    <submittedName>
        <fullName evidence="4">FAD-dependent oxidoreductase</fullName>
    </submittedName>
    <submittedName>
        <fullName evidence="3">Pyruvate/2-oxoglutarate dehydrogenase complex, dihydrolipoamide dehydrogenase (E3) component</fullName>
    </submittedName>
</protein>
<gene>
    <name evidence="4" type="ORF">E4650_06200</name>
    <name evidence="3" type="ORF">SAMN04488588_1747</name>
</gene>
<proteinExistence type="predicted"/>
<dbReference type="GO" id="GO:0016491">
    <property type="term" value="F:oxidoreductase activity"/>
    <property type="evidence" value="ECO:0007669"/>
    <property type="project" value="UniProtKB-KW"/>
</dbReference>
<dbReference type="Proteomes" id="UP000199322">
    <property type="component" value="Unassembled WGS sequence"/>
</dbReference>
<evidence type="ECO:0000313" key="4">
    <source>
        <dbReference type="EMBL" id="TGG87929.1"/>
    </source>
</evidence>
<dbReference type="STRING" id="28234.SAMN04488588_1747"/>
<organism evidence="3 5">
    <name type="scientific">Geotoga petraea</name>
    <dbReference type="NCBI Taxonomy" id="28234"/>
    <lineage>
        <taxon>Bacteria</taxon>
        <taxon>Thermotogati</taxon>
        <taxon>Thermotogota</taxon>
        <taxon>Thermotogae</taxon>
        <taxon>Petrotogales</taxon>
        <taxon>Petrotogaceae</taxon>
        <taxon>Geotoga</taxon>
    </lineage>
</organism>
<dbReference type="Pfam" id="PF07992">
    <property type="entry name" value="Pyr_redox_2"/>
    <property type="match status" value="1"/>
</dbReference>
<dbReference type="Gene3D" id="3.50.50.60">
    <property type="entry name" value="FAD/NAD(P)-binding domain"/>
    <property type="match status" value="2"/>
</dbReference>
<feature type="domain" description="FAD/NAD(P)-binding" evidence="2">
    <location>
        <begin position="6"/>
        <end position="300"/>
    </location>
</feature>
<keyword evidence="1" id="KW-0560">Oxidoreductase</keyword>
<accession>A0A1G6P7G4</accession>